<dbReference type="Pfam" id="PF13426">
    <property type="entry name" value="PAS_9"/>
    <property type="match status" value="1"/>
</dbReference>
<dbReference type="InterPro" id="IPR029787">
    <property type="entry name" value="Nucleotide_cyclase"/>
</dbReference>
<reference evidence="7 8" key="1">
    <citation type="submission" date="2019-07" db="EMBL/GenBank/DDBJ databases">
        <title>The pathways for chlorine oxyanion respiration interact through the shared metabolite chlorate.</title>
        <authorList>
            <person name="Barnum T.P."/>
            <person name="Cheng Y."/>
            <person name="Hill K.A."/>
            <person name="Lucas L.N."/>
            <person name="Carlson H.K."/>
            <person name="Coates J.D."/>
        </authorList>
    </citation>
    <scope>NUCLEOTIDE SEQUENCE [LARGE SCALE GENOMIC DNA]</scope>
    <source>
        <strain evidence="7 8">SFB-3</strain>
    </source>
</reference>
<dbReference type="InterPro" id="IPR000014">
    <property type="entry name" value="PAS"/>
</dbReference>
<dbReference type="FunFam" id="3.20.20.450:FF:000001">
    <property type="entry name" value="Cyclic di-GMP phosphodiesterase yahA"/>
    <property type="match status" value="1"/>
</dbReference>
<dbReference type="EMBL" id="VMNK01000012">
    <property type="protein sequence ID" value="TVO54825.1"/>
    <property type="molecule type" value="Genomic_DNA"/>
</dbReference>
<dbReference type="FunFam" id="3.30.70.270:FF:000001">
    <property type="entry name" value="Diguanylate cyclase domain protein"/>
    <property type="match status" value="1"/>
</dbReference>
<dbReference type="InterPro" id="IPR043128">
    <property type="entry name" value="Rev_trsase/Diguanyl_cyclase"/>
</dbReference>
<protein>
    <recommendedName>
        <fullName evidence="1">Diguanylate cyclase DosC</fullName>
    </recommendedName>
    <alternativeName>
        <fullName evidence="2">Direct oxygen-sensing cyclase</fullName>
    </alternativeName>
</protein>
<evidence type="ECO:0000256" key="2">
    <source>
        <dbReference type="ARBA" id="ARBA00029839"/>
    </source>
</evidence>
<dbReference type="CDD" id="cd01948">
    <property type="entry name" value="EAL"/>
    <property type="match status" value="1"/>
</dbReference>
<evidence type="ECO:0000259" key="6">
    <source>
        <dbReference type="PROSITE" id="PS50887"/>
    </source>
</evidence>
<dbReference type="InterPro" id="IPR044398">
    <property type="entry name" value="Globin-sensor_dom"/>
</dbReference>
<dbReference type="OrthoDB" id="9813903at2"/>
<dbReference type="Gene3D" id="1.10.490.10">
    <property type="entry name" value="Globins"/>
    <property type="match status" value="1"/>
</dbReference>
<dbReference type="InterPro" id="IPR000700">
    <property type="entry name" value="PAS-assoc_C"/>
</dbReference>
<dbReference type="SUPFAM" id="SSF141868">
    <property type="entry name" value="EAL domain-like"/>
    <property type="match status" value="1"/>
</dbReference>
<feature type="domain" description="EAL" evidence="5">
    <location>
        <begin position="459"/>
        <end position="713"/>
    </location>
</feature>
<dbReference type="InterPro" id="IPR001633">
    <property type="entry name" value="EAL_dom"/>
</dbReference>
<sequence>MRIDATEIAARKAFLELTETDANCLRAIREQLAGAQHGFADGFYAYLRQLPELAALLPDAATVARLKQAHGRYFDSLIEGEYGEDYVAERLRVGMTHARIGLTPKWYVGAFRKYLSDMLRATWRATGGEAEAFMPAFDALLKVVMLDLGLTLDTYIHADKRAIALRDRAIESSVNGVFIATAAPPDYRLIYANAALSHILGSAPGAMIGKPCLCTSAEDGFAVIREAIAEGRNGYTTLSRLRADRSRQWIELFLAPVRSDTGSVSHYVGVLNDVTARKDAEAQLAFLAHYDTLTGLPNRSLFDDRLAQALARAERGEDFALCFVDLDRFKLINDSLGHGAGDAVLVEVARRMAAVCRSADTLARLAGDEFVILVEGAGSAERAAAIARRVLAALAPPVVAQGRDIDVAASLGIALCPVDGADADTLLRNADAAMYAAKAAGRNTVRFYDEAMNRRASQRLALETDLRRAVARDQLVLVYQPQLVAADGSLAGVEALLRWQHPERGTVSPLDFIPIAEEVGIIAELGEWALGEAARQMVDWRRRGIDVPRVAVNLSARQFHDADLAERIEAILAEAGASAEWIELEITETAAMAHPSDAAQALERLRDKGLQIAMDDFGTGHSSLATLCKLPLNVLKLDRGFVHHLPDSDTDAAVADAVVTLACRLGLSVVAEGVETEAQRQFLADTGCDVLQGFLFARPLSAAALEAWLAARGGSSSPSPALGCASVKVEQHGQKISAPS</sequence>
<gene>
    <name evidence="7" type="ORF">FHP91_12870</name>
</gene>
<evidence type="ECO:0000256" key="1">
    <source>
        <dbReference type="ARBA" id="ARBA00015125"/>
    </source>
</evidence>
<dbReference type="InterPro" id="IPR012292">
    <property type="entry name" value="Globin/Proto"/>
</dbReference>
<dbReference type="InterPro" id="IPR035965">
    <property type="entry name" value="PAS-like_dom_sf"/>
</dbReference>
<dbReference type="NCBIfam" id="TIGR00254">
    <property type="entry name" value="GGDEF"/>
    <property type="match status" value="1"/>
</dbReference>
<dbReference type="NCBIfam" id="TIGR00229">
    <property type="entry name" value="sensory_box"/>
    <property type="match status" value="1"/>
</dbReference>
<dbReference type="InterPro" id="IPR001610">
    <property type="entry name" value="PAC"/>
</dbReference>
<dbReference type="Proteomes" id="UP000319502">
    <property type="component" value="Unassembled WGS sequence"/>
</dbReference>
<dbReference type="PROSITE" id="PS50887">
    <property type="entry name" value="GGDEF"/>
    <property type="match status" value="1"/>
</dbReference>
<dbReference type="PROSITE" id="PS50113">
    <property type="entry name" value="PAC"/>
    <property type="match status" value="1"/>
</dbReference>
<dbReference type="InterPro" id="IPR009050">
    <property type="entry name" value="Globin-like_sf"/>
</dbReference>
<organism evidence="7 8">
    <name type="scientific">Denitromonas halophila</name>
    <dbReference type="NCBI Taxonomy" id="1629404"/>
    <lineage>
        <taxon>Bacteria</taxon>
        <taxon>Pseudomonadati</taxon>
        <taxon>Pseudomonadota</taxon>
        <taxon>Betaproteobacteria</taxon>
        <taxon>Rhodocyclales</taxon>
        <taxon>Zoogloeaceae</taxon>
        <taxon>Denitromonas</taxon>
    </lineage>
</organism>
<dbReference type="InterPro" id="IPR035919">
    <property type="entry name" value="EAL_sf"/>
</dbReference>
<dbReference type="InterPro" id="IPR000160">
    <property type="entry name" value="GGDEF_dom"/>
</dbReference>
<dbReference type="GO" id="GO:0020037">
    <property type="term" value="F:heme binding"/>
    <property type="evidence" value="ECO:0007669"/>
    <property type="project" value="InterPro"/>
</dbReference>
<keyword evidence="8" id="KW-1185">Reference proteome</keyword>
<dbReference type="PANTHER" id="PTHR44757">
    <property type="entry name" value="DIGUANYLATE CYCLASE DGCP"/>
    <property type="match status" value="1"/>
</dbReference>
<dbReference type="Gene3D" id="3.20.20.450">
    <property type="entry name" value="EAL domain"/>
    <property type="match status" value="1"/>
</dbReference>
<dbReference type="PROSITE" id="PS50883">
    <property type="entry name" value="EAL"/>
    <property type="match status" value="1"/>
</dbReference>
<dbReference type="CDD" id="cd00130">
    <property type="entry name" value="PAS"/>
    <property type="match status" value="1"/>
</dbReference>
<comment type="caution">
    <text evidence="7">The sequence shown here is derived from an EMBL/GenBank/DDBJ whole genome shotgun (WGS) entry which is preliminary data.</text>
</comment>
<evidence type="ECO:0000259" key="5">
    <source>
        <dbReference type="PROSITE" id="PS50883"/>
    </source>
</evidence>
<dbReference type="SUPFAM" id="SSF55785">
    <property type="entry name" value="PYP-like sensor domain (PAS domain)"/>
    <property type="match status" value="1"/>
</dbReference>
<dbReference type="InterPro" id="IPR052155">
    <property type="entry name" value="Biofilm_reg_signaling"/>
</dbReference>
<dbReference type="GO" id="GO:0019825">
    <property type="term" value="F:oxygen binding"/>
    <property type="evidence" value="ECO:0007669"/>
    <property type="project" value="InterPro"/>
</dbReference>
<accession>A0A557QPH9</accession>
<dbReference type="Pfam" id="PF00990">
    <property type="entry name" value="GGDEF"/>
    <property type="match status" value="1"/>
</dbReference>
<feature type="domain" description="PAC" evidence="4">
    <location>
        <begin position="232"/>
        <end position="286"/>
    </location>
</feature>
<dbReference type="SMART" id="SM00086">
    <property type="entry name" value="PAC"/>
    <property type="match status" value="1"/>
</dbReference>
<dbReference type="GO" id="GO:0071732">
    <property type="term" value="P:cellular response to nitric oxide"/>
    <property type="evidence" value="ECO:0007669"/>
    <property type="project" value="UniProtKB-ARBA"/>
</dbReference>
<dbReference type="SUPFAM" id="SSF46458">
    <property type="entry name" value="Globin-like"/>
    <property type="match status" value="1"/>
</dbReference>
<dbReference type="SMART" id="SM00267">
    <property type="entry name" value="GGDEF"/>
    <property type="match status" value="1"/>
</dbReference>
<dbReference type="SUPFAM" id="SSF55073">
    <property type="entry name" value="Nucleotide cyclase"/>
    <property type="match status" value="1"/>
</dbReference>
<dbReference type="Pfam" id="PF11563">
    <property type="entry name" value="Protoglobin"/>
    <property type="match status" value="1"/>
</dbReference>
<name>A0A557QPH9_9RHOO</name>
<dbReference type="Gene3D" id="3.30.70.270">
    <property type="match status" value="1"/>
</dbReference>
<dbReference type="PANTHER" id="PTHR44757:SF2">
    <property type="entry name" value="BIOFILM ARCHITECTURE MAINTENANCE PROTEIN MBAA"/>
    <property type="match status" value="1"/>
</dbReference>
<dbReference type="AlphaFoldDB" id="A0A557QPH9"/>
<feature type="domain" description="GGDEF" evidence="6">
    <location>
        <begin position="317"/>
        <end position="450"/>
    </location>
</feature>
<evidence type="ECO:0000256" key="3">
    <source>
        <dbReference type="ARBA" id="ARBA00051114"/>
    </source>
</evidence>
<dbReference type="CDD" id="cd01949">
    <property type="entry name" value="GGDEF"/>
    <property type="match status" value="1"/>
</dbReference>
<evidence type="ECO:0000313" key="7">
    <source>
        <dbReference type="EMBL" id="TVO54825.1"/>
    </source>
</evidence>
<evidence type="ECO:0000313" key="8">
    <source>
        <dbReference type="Proteomes" id="UP000319502"/>
    </source>
</evidence>
<dbReference type="Gene3D" id="3.30.450.20">
    <property type="entry name" value="PAS domain"/>
    <property type="match status" value="1"/>
</dbReference>
<dbReference type="SMART" id="SM00052">
    <property type="entry name" value="EAL"/>
    <property type="match status" value="1"/>
</dbReference>
<proteinExistence type="predicted"/>
<dbReference type="Pfam" id="PF00563">
    <property type="entry name" value="EAL"/>
    <property type="match status" value="1"/>
</dbReference>
<evidence type="ECO:0000259" key="4">
    <source>
        <dbReference type="PROSITE" id="PS50113"/>
    </source>
</evidence>
<comment type="catalytic activity">
    <reaction evidence="3">
        <text>3',3'-c-di-GMP + H2O = 5'-phosphoguanylyl(3'-&gt;5')guanosine + H(+)</text>
        <dbReference type="Rhea" id="RHEA:24902"/>
        <dbReference type="ChEBI" id="CHEBI:15377"/>
        <dbReference type="ChEBI" id="CHEBI:15378"/>
        <dbReference type="ChEBI" id="CHEBI:58754"/>
        <dbReference type="ChEBI" id="CHEBI:58805"/>
        <dbReference type="EC" id="3.1.4.52"/>
    </reaction>
    <physiologicalReaction direction="left-to-right" evidence="3">
        <dbReference type="Rhea" id="RHEA:24903"/>
    </physiologicalReaction>
</comment>
<dbReference type="GO" id="GO:0071111">
    <property type="term" value="F:cyclic-guanylate-specific phosphodiesterase activity"/>
    <property type="evidence" value="ECO:0007669"/>
    <property type="project" value="UniProtKB-EC"/>
</dbReference>